<dbReference type="AlphaFoldDB" id="A0A804Q0Q0"/>
<reference evidence="1" key="2">
    <citation type="submission" date="2019-07" db="EMBL/GenBank/DDBJ databases">
        <authorList>
            <person name="Seetharam A."/>
            <person name="Woodhouse M."/>
            <person name="Cannon E."/>
        </authorList>
    </citation>
    <scope>NUCLEOTIDE SEQUENCE [LARGE SCALE GENOMIC DNA]</scope>
    <source>
        <strain evidence="1">cv. B73</strain>
    </source>
</reference>
<reference evidence="2" key="1">
    <citation type="journal article" date="2009" name="Science">
        <title>The B73 maize genome: complexity, diversity, and dynamics.</title>
        <authorList>
            <person name="Schnable P.S."/>
            <person name="Ware D."/>
            <person name="Fulton R.S."/>
            <person name="Stein J.C."/>
            <person name="Wei F."/>
            <person name="Pasternak S."/>
            <person name="Liang C."/>
            <person name="Zhang J."/>
            <person name="Fulton L."/>
            <person name="Graves T.A."/>
            <person name="Minx P."/>
            <person name="Reily A.D."/>
            <person name="Courtney L."/>
            <person name="Kruchowski S.S."/>
            <person name="Tomlinson C."/>
            <person name="Strong C."/>
            <person name="Delehaunty K."/>
            <person name="Fronick C."/>
            <person name="Courtney B."/>
            <person name="Rock S.M."/>
            <person name="Belter E."/>
            <person name="Du F."/>
            <person name="Kim K."/>
            <person name="Abbott R.M."/>
            <person name="Cotton M."/>
            <person name="Levy A."/>
            <person name="Marchetto P."/>
            <person name="Ochoa K."/>
            <person name="Jackson S.M."/>
            <person name="Gillam B."/>
            <person name="Chen W."/>
            <person name="Yan L."/>
            <person name="Higginbotham J."/>
            <person name="Cardenas M."/>
            <person name="Waligorski J."/>
            <person name="Applebaum E."/>
            <person name="Phelps L."/>
            <person name="Falcone J."/>
            <person name="Kanchi K."/>
            <person name="Thane T."/>
            <person name="Scimone A."/>
            <person name="Thane N."/>
            <person name="Henke J."/>
            <person name="Wang T."/>
            <person name="Ruppert J."/>
            <person name="Shah N."/>
            <person name="Rotter K."/>
            <person name="Hodges J."/>
            <person name="Ingenthron E."/>
            <person name="Cordes M."/>
            <person name="Kohlberg S."/>
            <person name="Sgro J."/>
            <person name="Delgado B."/>
            <person name="Mead K."/>
            <person name="Chinwalla A."/>
            <person name="Leonard S."/>
            <person name="Crouse K."/>
            <person name="Collura K."/>
            <person name="Kudrna D."/>
            <person name="Currie J."/>
            <person name="He R."/>
            <person name="Angelova A."/>
            <person name="Rajasekar S."/>
            <person name="Mueller T."/>
            <person name="Lomeli R."/>
            <person name="Scara G."/>
            <person name="Ko A."/>
            <person name="Delaney K."/>
            <person name="Wissotski M."/>
            <person name="Lopez G."/>
            <person name="Campos D."/>
            <person name="Braidotti M."/>
            <person name="Ashley E."/>
            <person name="Golser W."/>
            <person name="Kim H."/>
            <person name="Lee S."/>
            <person name="Lin J."/>
            <person name="Dujmic Z."/>
            <person name="Kim W."/>
            <person name="Talag J."/>
            <person name="Zuccolo A."/>
            <person name="Fan C."/>
            <person name="Sebastian A."/>
            <person name="Kramer M."/>
            <person name="Spiegel L."/>
            <person name="Nascimento L."/>
            <person name="Zutavern T."/>
            <person name="Miller B."/>
            <person name="Ambroise C."/>
            <person name="Muller S."/>
            <person name="Spooner W."/>
            <person name="Narechania A."/>
            <person name="Ren L."/>
            <person name="Wei S."/>
            <person name="Kumari S."/>
            <person name="Faga B."/>
            <person name="Levy M.J."/>
            <person name="McMahan L."/>
            <person name="Van Buren P."/>
            <person name="Vaughn M.W."/>
            <person name="Ying K."/>
            <person name="Yeh C.-T."/>
            <person name="Emrich S.J."/>
            <person name="Jia Y."/>
            <person name="Kalyanaraman A."/>
            <person name="Hsia A.-P."/>
            <person name="Barbazuk W.B."/>
            <person name="Baucom R.S."/>
            <person name="Brutnell T.P."/>
            <person name="Carpita N.C."/>
            <person name="Chaparro C."/>
            <person name="Chia J.-M."/>
            <person name="Deragon J.-M."/>
            <person name="Estill J.C."/>
            <person name="Fu Y."/>
            <person name="Jeddeloh J.A."/>
            <person name="Han Y."/>
            <person name="Lee H."/>
            <person name="Li P."/>
            <person name="Lisch D.R."/>
            <person name="Liu S."/>
            <person name="Liu Z."/>
            <person name="Nagel D.H."/>
            <person name="McCann M.C."/>
            <person name="SanMiguel P."/>
            <person name="Myers A.M."/>
            <person name="Nettleton D."/>
            <person name="Nguyen J."/>
            <person name="Penning B.W."/>
            <person name="Ponnala L."/>
            <person name="Schneider K.L."/>
            <person name="Schwartz D.C."/>
            <person name="Sharma A."/>
            <person name="Soderlund C."/>
            <person name="Springer N.M."/>
            <person name="Sun Q."/>
            <person name="Wang H."/>
            <person name="Waterman M."/>
            <person name="Westerman R."/>
            <person name="Wolfgruber T.K."/>
            <person name="Yang L."/>
            <person name="Yu Y."/>
            <person name="Zhang L."/>
            <person name="Zhou S."/>
            <person name="Zhu Q."/>
            <person name="Bennetzen J.L."/>
            <person name="Dawe R.K."/>
            <person name="Jiang J."/>
            <person name="Jiang N."/>
            <person name="Presting G.G."/>
            <person name="Wessler S.R."/>
            <person name="Aluru S."/>
            <person name="Martienssen R.A."/>
            <person name="Clifton S.W."/>
            <person name="McCombie W.R."/>
            <person name="Wing R.A."/>
            <person name="Wilson R.K."/>
        </authorList>
    </citation>
    <scope>NUCLEOTIDE SEQUENCE [LARGE SCALE GENOMIC DNA]</scope>
    <source>
        <strain evidence="2">cv. B73</strain>
    </source>
</reference>
<keyword evidence="2" id="KW-1185">Reference proteome</keyword>
<proteinExistence type="predicted"/>
<dbReference type="Proteomes" id="UP000007305">
    <property type="component" value="Chromosome 6"/>
</dbReference>
<evidence type="ECO:0000313" key="2">
    <source>
        <dbReference type="Proteomes" id="UP000007305"/>
    </source>
</evidence>
<name>A0A804Q0Q0_MAIZE</name>
<accession>A0A804Q0Q0</accession>
<dbReference type="PROSITE" id="PS51257">
    <property type="entry name" value="PROKAR_LIPOPROTEIN"/>
    <property type="match status" value="1"/>
</dbReference>
<reference evidence="1" key="3">
    <citation type="submission" date="2021-05" db="UniProtKB">
        <authorList>
            <consortium name="EnsemblPlants"/>
        </authorList>
    </citation>
    <scope>IDENTIFICATION</scope>
    <source>
        <strain evidence="1">cv. B73</strain>
    </source>
</reference>
<evidence type="ECO:0000313" key="1">
    <source>
        <dbReference type="EnsemblPlants" id="Zm00001eb290560_P001"/>
    </source>
</evidence>
<dbReference type="InParanoid" id="A0A804Q0Q0"/>
<dbReference type="Gramene" id="Zm00001eb290560_T001">
    <property type="protein sequence ID" value="Zm00001eb290560_P001"/>
    <property type="gene ID" value="Zm00001eb290560"/>
</dbReference>
<sequence>MKSELEISNICVHLSSACIQGKLRKASQFGLEHTCAIIWEPKMGNTAHVSIFGFAKRIRLCMRSWPSRFLLGRADG</sequence>
<organism evidence="1 2">
    <name type="scientific">Zea mays</name>
    <name type="common">Maize</name>
    <dbReference type="NCBI Taxonomy" id="4577"/>
    <lineage>
        <taxon>Eukaryota</taxon>
        <taxon>Viridiplantae</taxon>
        <taxon>Streptophyta</taxon>
        <taxon>Embryophyta</taxon>
        <taxon>Tracheophyta</taxon>
        <taxon>Spermatophyta</taxon>
        <taxon>Magnoliopsida</taxon>
        <taxon>Liliopsida</taxon>
        <taxon>Poales</taxon>
        <taxon>Poaceae</taxon>
        <taxon>PACMAD clade</taxon>
        <taxon>Panicoideae</taxon>
        <taxon>Andropogonodae</taxon>
        <taxon>Andropogoneae</taxon>
        <taxon>Tripsacinae</taxon>
        <taxon>Zea</taxon>
    </lineage>
</organism>
<protein>
    <submittedName>
        <fullName evidence="1">Uncharacterized protein</fullName>
    </submittedName>
</protein>
<dbReference type="EnsemblPlants" id="Zm00001eb290560_T001">
    <property type="protein sequence ID" value="Zm00001eb290560_P001"/>
    <property type="gene ID" value="Zm00001eb290560"/>
</dbReference>